<evidence type="ECO:0000256" key="2">
    <source>
        <dbReference type="ARBA" id="ARBA00022490"/>
    </source>
</evidence>
<dbReference type="Pfam" id="PF13086">
    <property type="entry name" value="AAA_11"/>
    <property type="match status" value="1"/>
</dbReference>
<evidence type="ECO:0000313" key="12">
    <source>
        <dbReference type="Proteomes" id="UP000799291"/>
    </source>
</evidence>
<evidence type="ECO:0000256" key="6">
    <source>
        <dbReference type="ARBA" id="ARBA00022806"/>
    </source>
</evidence>
<keyword evidence="2" id="KW-0963">Cytoplasm</keyword>
<feature type="domain" description="RZ-type" evidence="10">
    <location>
        <begin position="1590"/>
        <end position="1666"/>
    </location>
</feature>
<dbReference type="InterPro" id="IPR045055">
    <property type="entry name" value="DNA2/NAM7-like"/>
</dbReference>
<keyword evidence="6" id="KW-0547">Nucleotide-binding</keyword>
<dbReference type="GO" id="GO:0002376">
    <property type="term" value="P:immune system process"/>
    <property type="evidence" value="ECO:0007669"/>
    <property type="project" value="UniProtKB-KW"/>
</dbReference>
<dbReference type="CDD" id="cd18808">
    <property type="entry name" value="SF1_C_Upf1"/>
    <property type="match status" value="1"/>
</dbReference>
<feature type="region of interest" description="Disordered" evidence="9">
    <location>
        <begin position="1"/>
        <end position="41"/>
    </location>
</feature>
<keyword evidence="3" id="KW-0479">Metal-binding</keyword>
<evidence type="ECO:0000313" key="11">
    <source>
        <dbReference type="EMBL" id="KAF2680876.1"/>
    </source>
</evidence>
<dbReference type="Gene3D" id="3.40.50.300">
    <property type="entry name" value="P-loop containing nucleotide triphosphate hydrolases"/>
    <property type="match status" value="2"/>
</dbReference>
<dbReference type="CDD" id="cd06008">
    <property type="entry name" value="NF-X1-zinc-finger"/>
    <property type="match status" value="1"/>
</dbReference>
<dbReference type="SMART" id="SM00438">
    <property type="entry name" value="ZnF_NFX"/>
    <property type="match status" value="5"/>
</dbReference>
<sequence length="1672" mass="187402">MSQPTTRNDRSTKEVPNPKFEFAIDGPGNLSPEGPRHDNDSEDIRKIRIFPTHQEIASSRNPYLPSLDSSQLHLPGMDGLVDRHFRLYREDIVSQLRDAVKFQLDRQNNSGTKAARLDNSIRTYVYRNMEFKRLHCDRSEGLVVTIAIDQPQILHAMMPKSREDWWASTNRLQCNSLVCLLNPAGHAIFGTVVEQPIRRDHHGDGDEEKDVSEAAKETFPWRDLHSNGRQAILSMVLADEKDARIIAEYYTGRKSNRGLTLLEFPKVLIQAFQPTLASLQSMIGKKDLPFTDLLASSGEHIVSHIEPPVYSKQEGFRFDLSCLTSENTPLALSPNQPFDLQELVKSSSLDEKQGEALVHALTRRLAIIQGPPGTGKSFTSVALIRALLAARKQAELGPILLVTYTNHACDAVLEKCLDHGIQKVIRIGSRSKSGRLENLNLRFVSRTMERTALERREAYGNAKALRHDTAFVNETIDDLANSGNAKGLEGYLKDNYPQYHRQFWGKDDEGFQIVASKKPYITAWLYQKLSNTSRPNRTIEELLESQTNIWDMTSSERGGLYRYWVNDCQNIRKRQFRSSLKTYWRTRRDQDAARQEVDLRCLEQADIIGITTSGLARNLNLLKYLPIKSLFVEEAGEVLEAHTLTALLPSVEHAILIGDHLQLKPSVNNYDLSSESVRGKRYCLDMSTFERLVSPLEDMPGIKLPYSTLQTQRRMHPSISALIRETLYAALEDGPNVALYPEVVGMKKRLYWLDHSIPEAGSEDNEQFSTSKSNDFEVLLVVCLVAHLLSQGVYGPKDIAVITPYLGQLFKLRRALSEIFEVELDDQDEEALQKSNVYDNAASTQAPADKPKKTSLLEALKIATVDNFQGEEAKVVVVSLVRSNKDNNCGFLKTSNRINVLLSRAKHGMYIIGNSRTSASVPMWSKVLEVLEQQGNIGTSLALCCPRHPDTVIEVAEPADFEQFAPEGGCALKCDRRLKCGHACTQMCHSELRHNDVICYEPCPRMKPACDHVCKKICGVPCDRQCEELLKGINVTLPCGHVIKDLRCWENQAQSSLKCTVLAEKLVTNCGHVVKVKCHVDVNADDYICKVDCGGKLKCGHLCRTTCYQCAIWGEGERLHADCKSKCDKPFMTCNHKCMATCHDGVPCGTCQKQCEANCSHSRCDKRCGEPCNPCAQEDCGSACPHSKCSMPCAAPCDWIPCSKRCSKNLRCGHQCPSLCGEVCPIARYCQVCGEDAIKNMQVDFVEMTQYKDVDPDKDPIIVPRCGHAMTMSNMDGTLGIASVYDLGICGNIEGIKKSGPFSSDELKSLPGCPTCRGSLRSINRYGRLVRRVILDESTKRFVTSAGMQFGPLMERFLKTQKEFVNIPFAPTNSRPLNFRGSRHDQFRDISAITTGEKRYDEIKECRLNITRFFRKVHRDESPFARIWNLVNAARRRAGKTDEMDLQSPVSNVAFHIMALALLIRCDIALLVDVLAEFGKLRKGPLPPKIQVDLSKNRDECTKFIEDAWGAKDMERCVEGHIFFARYCAMEIPFATSSETENNLTTLGLKHLAVVEALCKENNTDRLNSLLPEVQDAKVSLIKKTFTQTVSSDERRSILAAMAKEFRGRGPRWYVCCNGHPFSVGQCGRPMEEAECPQCGETIGGKEHRPGVGVSVAEGLEEELRSMKMGGR</sequence>
<dbReference type="InterPro" id="IPR041677">
    <property type="entry name" value="DNA2/NAM7_AAA_11"/>
</dbReference>
<dbReference type="GO" id="GO:0005737">
    <property type="term" value="C:cytoplasm"/>
    <property type="evidence" value="ECO:0007669"/>
    <property type="project" value="UniProtKB-SubCell"/>
</dbReference>
<keyword evidence="4" id="KW-0677">Repeat</keyword>
<evidence type="ECO:0000256" key="1">
    <source>
        <dbReference type="ARBA" id="ARBA00004496"/>
    </source>
</evidence>
<reference evidence="11" key="1">
    <citation type="journal article" date="2020" name="Stud. Mycol.">
        <title>101 Dothideomycetes genomes: a test case for predicting lifestyles and emergence of pathogens.</title>
        <authorList>
            <person name="Haridas S."/>
            <person name="Albert R."/>
            <person name="Binder M."/>
            <person name="Bloem J."/>
            <person name="Labutti K."/>
            <person name="Salamov A."/>
            <person name="Andreopoulos B."/>
            <person name="Baker S."/>
            <person name="Barry K."/>
            <person name="Bills G."/>
            <person name="Bluhm B."/>
            <person name="Cannon C."/>
            <person name="Castanera R."/>
            <person name="Culley D."/>
            <person name="Daum C."/>
            <person name="Ezra D."/>
            <person name="Gonzalez J."/>
            <person name="Henrissat B."/>
            <person name="Kuo A."/>
            <person name="Liang C."/>
            <person name="Lipzen A."/>
            <person name="Lutzoni F."/>
            <person name="Magnuson J."/>
            <person name="Mondo S."/>
            <person name="Nolan M."/>
            <person name="Ohm R."/>
            <person name="Pangilinan J."/>
            <person name="Park H.-J."/>
            <person name="Ramirez L."/>
            <person name="Alfaro M."/>
            <person name="Sun H."/>
            <person name="Tritt A."/>
            <person name="Yoshinaga Y."/>
            <person name="Zwiers L.-H."/>
            <person name="Turgeon B."/>
            <person name="Goodwin S."/>
            <person name="Spatafora J."/>
            <person name="Crous P."/>
            <person name="Grigoriev I."/>
        </authorList>
    </citation>
    <scope>NUCLEOTIDE SEQUENCE</scope>
    <source>
        <strain evidence="11">CBS 122367</strain>
    </source>
</reference>
<dbReference type="InterPro" id="IPR000967">
    <property type="entry name" value="Znf_NFX1"/>
</dbReference>
<dbReference type="InterPro" id="IPR027417">
    <property type="entry name" value="P-loop_NTPase"/>
</dbReference>
<evidence type="ECO:0000256" key="7">
    <source>
        <dbReference type="ARBA" id="ARBA00022833"/>
    </source>
</evidence>
<protein>
    <submittedName>
        <fullName evidence="11">P-loop containing nucleoside triphosphate hydrolase protein</fullName>
    </submittedName>
</protein>
<evidence type="ECO:0000256" key="4">
    <source>
        <dbReference type="ARBA" id="ARBA00022737"/>
    </source>
</evidence>
<proteinExistence type="predicted"/>
<evidence type="ECO:0000256" key="3">
    <source>
        <dbReference type="ARBA" id="ARBA00022723"/>
    </source>
</evidence>
<keyword evidence="11" id="KW-0378">Hydrolase</keyword>
<dbReference type="SUPFAM" id="SSF52540">
    <property type="entry name" value="P-loop containing nucleoside triphosphate hydrolases"/>
    <property type="match status" value="1"/>
</dbReference>
<dbReference type="GO" id="GO:0031380">
    <property type="term" value="C:nuclear RNA-directed RNA polymerase complex"/>
    <property type="evidence" value="ECO:0007669"/>
    <property type="project" value="TreeGrafter"/>
</dbReference>
<keyword evidence="8" id="KW-0391">Immunity</keyword>
<accession>A0A6G1IRK3</accession>
<dbReference type="FunFam" id="3.40.50.300:FF:001660">
    <property type="entry name" value="NF-X1 finger and helicase protein, putative"/>
    <property type="match status" value="1"/>
</dbReference>
<dbReference type="InterPro" id="IPR046439">
    <property type="entry name" value="ZF_RZ_dom"/>
</dbReference>
<dbReference type="GO" id="GO:0008270">
    <property type="term" value="F:zinc ion binding"/>
    <property type="evidence" value="ECO:0007669"/>
    <property type="project" value="UniProtKB-KW"/>
</dbReference>
<comment type="subcellular location">
    <subcellularLocation>
        <location evidence="1">Cytoplasm</location>
    </subcellularLocation>
</comment>
<evidence type="ECO:0000259" key="10">
    <source>
        <dbReference type="PROSITE" id="PS51981"/>
    </source>
</evidence>
<keyword evidence="6" id="KW-0067">ATP-binding</keyword>
<gene>
    <name evidence="11" type="ORF">K458DRAFT_89029</name>
</gene>
<dbReference type="OrthoDB" id="2423195at2759"/>
<keyword evidence="6" id="KW-0347">Helicase</keyword>
<dbReference type="CDD" id="cd17936">
    <property type="entry name" value="EEXXEc_NFX1"/>
    <property type="match status" value="1"/>
</dbReference>
<dbReference type="GO" id="GO:0031048">
    <property type="term" value="P:regulatory ncRNA-mediated heterochromatin formation"/>
    <property type="evidence" value="ECO:0007669"/>
    <property type="project" value="TreeGrafter"/>
</dbReference>
<name>A0A6G1IRK3_9PLEO</name>
<keyword evidence="12" id="KW-1185">Reference proteome</keyword>
<evidence type="ECO:0000256" key="8">
    <source>
        <dbReference type="ARBA" id="ARBA00022859"/>
    </source>
</evidence>
<dbReference type="InterPro" id="IPR041679">
    <property type="entry name" value="DNA2/NAM7-like_C"/>
</dbReference>
<organism evidence="11 12">
    <name type="scientific">Lentithecium fluviatile CBS 122367</name>
    <dbReference type="NCBI Taxonomy" id="1168545"/>
    <lineage>
        <taxon>Eukaryota</taxon>
        <taxon>Fungi</taxon>
        <taxon>Dikarya</taxon>
        <taxon>Ascomycota</taxon>
        <taxon>Pezizomycotina</taxon>
        <taxon>Dothideomycetes</taxon>
        <taxon>Pleosporomycetidae</taxon>
        <taxon>Pleosporales</taxon>
        <taxon>Massarineae</taxon>
        <taxon>Lentitheciaceae</taxon>
        <taxon>Lentithecium</taxon>
    </lineage>
</organism>
<keyword evidence="7" id="KW-0862">Zinc</keyword>
<dbReference type="Proteomes" id="UP000799291">
    <property type="component" value="Unassembled WGS sequence"/>
</dbReference>
<dbReference type="GO" id="GO:0016787">
    <property type="term" value="F:hydrolase activity"/>
    <property type="evidence" value="ECO:0007669"/>
    <property type="project" value="UniProtKB-KW"/>
</dbReference>
<evidence type="ECO:0000256" key="5">
    <source>
        <dbReference type="ARBA" id="ARBA00022771"/>
    </source>
</evidence>
<dbReference type="EMBL" id="MU005594">
    <property type="protein sequence ID" value="KAF2680876.1"/>
    <property type="molecule type" value="Genomic_DNA"/>
</dbReference>
<dbReference type="Pfam" id="PF13087">
    <property type="entry name" value="AAA_12"/>
    <property type="match status" value="1"/>
</dbReference>
<dbReference type="InterPro" id="IPR047187">
    <property type="entry name" value="SF1_C_Upf1"/>
</dbReference>
<dbReference type="GO" id="GO:0004386">
    <property type="term" value="F:helicase activity"/>
    <property type="evidence" value="ECO:0007669"/>
    <property type="project" value="InterPro"/>
</dbReference>
<dbReference type="Pfam" id="PF20173">
    <property type="entry name" value="ZnF_RZ-type"/>
    <property type="match status" value="1"/>
</dbReference>
<keyword evidence="5" id="KW-0863">Zinc-finger</keyword>
<dbReference type="PROSITE" id="PS51981">
    <property type="entry name" value="ZF_RZ"/>
    <property type="match status" value="1"/>
</dbReference>
<evidence type="ECO:0000256" key="9">
    <source>
        <dbReference type="SAM" id="MobiDB-lite"/>
    </source>
</evidence>
<dbReference type="PANTHER" id="PTHR10887:SF445">
    <property type="entry name" value="NFX1-TYPE ZINC FINGER-CONTAINING PROTEIN 1"/>
    <property type="match status" value="1"/>
</dbReference>
<dbReference type="PANTHER" id="PTHR10887">
    <property type="entry name" value="DNA2/NAM7 HELICASE FAMILY"/>
    <property type="match status" value="1"/>
</dbReference>